<evidence type="ECO:0000313" key="4">
    <source>
        <dbReference type="EMBL" id="QPJ64021.1"/>
    </source>
</evidence>
<evidence type="ECO:0000256" key="2">
    <source>
        <dbReference type="RuleBase" id="RU003750"/>
    </source>
</evidence>
<dbReference type="GO" id="GO:0016020">
    <property type="term" value="C:membrane"/>
    <property type="evidence" value="ECO:0007669"/>
    <property type="project" value="InterPro"/>
</dbReference>
<accession>A0A7T0G297</accession>
<dbReference type="InterPro" id="IPR000462">
    <property type="entry name" value="CDP-OH_P_trans"/>
</dbReference>
<evidence type="ECO:0000256" key="3">
    <source>
        <dbReference type="SAM" id="Phobius"/>
    </source>
</evidence>
<keyword evidence="3" id="KW-0812">Transmembrane</keyword>
<evidence type="ECO:0000313" key="5">
    <source>
        <dbReference type="Proteomes" id="UP000594464"/>
    </source>
</evidence>
<dbReference type="InterPro" id="IPR043130">
    <property type="entry name" value="CDP-OH_PTrfase_TM_dom"/>
</dbReference>
<reference evidence="5" key="1">
    <citation type="submission" date="2020-02" db="EMBL/GenBank/DDBJ databases">
        <title>Genomic and physiological characterization of two novel Nitrospinaceae genera.</title>
        <authorList>
            <person name="Mueller A.J."/>
            <person name="Jung M.-Y."/>
            <person name="Strachan C.R."/>
            <person name="Herbold C.W."/>
            <person name="Kirkegaard R.H."/>
            <person name="Daims H."/>
        </authorList>
    </citation>
    <scope>NUCLEOTIDE SEQUENCE [LARGE SCALE GENOMIC DNA]</scope>
</reference>
<sequence length="414" mass="45783">MQIVDPPGKSLALGALNAVILFPQSTSRLVAFEKDVAGLTLFKRMAIALSRAGVVNIQVVDHDLAETERKELVRELQSDSRFEGHVSWAKDPLGDWTERWSRSPCLLVRGPSIIFPDTLKAFIRSEDTQEALEKDQAAQLRLTGSGLAPLWIAPRGRADLLRQWLKGENLNPAVSSLPGDRHYFSLVQTISQLRVAEKKYISLHRHHYHQAMDIWFNSIFSLRLSALFVKTRVTPNQLTLFGLVIGIVAGYCFSRGDYAGGLVGGILLALTAIWDCCDGDVARLKFMQSDFGERLDTACDNLINVFIFTGMMLGVARVEGLQSALIPFSMLAVGGFAIFCLIYFPGGGKGAGFKDSPMHDVVMVLASRNFIYVILLFAVFGKIEAFLWLAGWGSLAFALILFIAWRNTKAPVRS</sequence>
<dbReference type="GO" id="GO:0016780">
    <property type="term" value="F:phosphotransferase activity, for other substituted phosphate groups"/>
    <property type="evidence" value="ECO:0007669"/>
    <property type="project" value="InterPro"/>
</dbReference>
<feature type="transmembrane region" description="Helical" evidence="3">
    <location>
        <begin position="258"/>
        <end position="277"/>
    </location>
</feature>
<feature type="transmembrane region" description="Helical" evidence="3">
    <location>
        <begin position="233"/>
        <end position="252"/>
    </location>
</feature>
<dbReference type="Gene3D" id="1.20.120.1760">
    <property type="match status" value="1"/>
</dbReference>
<dbReference type="Proteomes" id="UP000594464">
    <property type="component" value="Chromosome"/>
</dbReference>
<dbReference type="KEGG" id="nva:G3M78_00815"/>
<feature type="transmembrane region" description="Helical" evidence="3">
    <location>
        <begin position="386"/>
        <end position="405"/>
    </location>
</feature>
<comment type="similarity">
    <text evidence="2">Belongs to the CDP-alcohol phosphatidyltransferase class-I family.</text>
</comment>
<feature type="transmembrane region" description="Helical" evidence="3">
    <location>
        <begin position="358"/>
        <end position="380"/>
    </location>
</feature>
<keyword evidence="1 2" id="KW-0808">Transferase</keyword>
<dbReference type="GO" id="GO:0008654">
    <property type="term" value="P:phospholipid biosynthetic process"/>
    <property type="evidence" value="ECO:0007669"/>
    <property type="project" value="InterPro"/>
</dbReference>
<protein>
    <submittedName>
        <fullName evidence="4">CDP-alcohol phosphatidyltransferase family protein</fullName>
    </submittedName>
</protein>
<gene>
    <name evidence="4" type="ORF">G3M78_00815</name>
</gene>
<name>A0A7T0G297_9BACT</name>
<feature type="transmembrane region" description="Helical" evidence="3">
    <location>
        <begin position="324"/>
        <end position="346"/>
    </location>
</feature>
<feature type="transmembrane region" description="Helical" evidence="3">
    <location>
        <begin position="298"/>
        <end position="318"/>
    </location>
</feature>
<dbReference type="PROSITE" id="PS00379">
    <property type="entry name" value="CDP_ALCOHOL_P_TRANSF"/>
    <property type="match status" value="1"/>
</dbReference>
<evidence type="ECO:0000256" key="1">
    <source>
        <dbReference type="ARBA" id="ARBA00022679"/>
    </source>
</evidence>
<dbReference type="InterPro" id="IPR048254">
    <property type="entry name" value="CDP_ALCOHOL_P_TRANSF_CS"/>
</dbReference>
<dbReference type="Pfam" id="PF01066">
    <property type="entry name" value="CDP-OH_P_transf"/>
    <property type="match status" value="1"/>
</dbReference>
<keyword evidence="3" id="KW-1133">Transmembrane helix</keyword>
<keyword evidence="3" id="KW-0472">Membrane</keyword>
<proteinExistence type="inferred from homology"/>
<organism evidence="4 5">
    <name type="scientific">Candidatus Nitrohelix vancouverensis</name>
    <dbReference type="NCBI Taxonomy" id="2705534"/>
    <lineage>
        <taxon>Bacteria</taxon>
        <taxon>Pseudomonadati</taxon>
        <taxon>Nitrospinota/Tectimicrobiota group</taxon>
        <taxon>Nitrospinota</taxon>
        <taxon>Nitrospinia</taxon>
        <taxon>Nitrospinales</taxon>
        <taxon>Nitrospinaceae</taxon>
        <taxon>Candidatus Nitrohelix</taxon>
    </lineage>
</organism>
<dbReference type="AlphaFoldDB" id="A0A7T0G297"/>
<dbReference type="EMBL" id="CP048620">
    <property type="protein sequence ID" value="QPJ64021.1"/>
    <property type="molecule type" value="Genomic_DNA"/>
</dbReference>